<organism evidence="2 3">
    <name type="scientific">Penicillium vulpinum</name>
    <dbReference type="NCBI Taxonomy" id="29845"/>
    <lineage>
        <taxon>Eukaryota</taxon>
        <taxon>Fungi</taxon>
        <taxon>Dikarya</taxon>
        <taxon>Ascomycota</taxon>
        <taxon>Pezizomycotina</taxon>
        <taxon>Eurotiomycetes</taxon>
        <taxon>Eurotiomycetidae</taxon>
        <taxon>Eurotiales</taxon>
        <taxon>Aspergillaceae</taxon>
        <taxon>Penicillium</taxon>
    </lineage>
</organism>
<gene>
    <name evidence="2" type="ORF">PENVUL_c017G04899</name>
</gene>
<accession>A0A1V6RYP4</accession>
<keyword evidence="3" id="KW-1185">Reference proteome</keyword>
<dbReference type="OrthoDB" id="4186099at2759"/>
<name>A0A1V6RYP4_9EURO</name>
<evidence type="ECO:0000256" key="1">
    <source>
        <dbReference type="SAM" id="SignalP"/>
    </source>
</evidence>
<comment type="caution">
    <text evidence="2">The sequence shown here is derived from an EMBL/GenBank/DDBJ whole genome shotgun (WGS) entry which is preliminary data.</text>
</comment>
<dbReference type="Proteomes" id="UP000191518">
    <property type="component" value="Unassembled WGS sequence"/>
</dbReference>
<dbReference type="STRING" id="29845.A0A1V6RYP4"/>
<keyword evidence="1" id="KW-0732">Signal</keyword>
<evidence type="ECO:0000313" key="3">
    <source>
        <dbReference type="Proteomes" id="UP000191518"/>
    </source>
</evidence>
<reference evidence="3" key="1">
    <citation type="journal article" date="2017" name="Nat. Microbiol.">
        <title>Global analysis of biosynthetic gene clusters reveals vast potential of secondary metabolite production in Penicillium species.</title>
        <authorList>
            <person name="Nielsen J.C."/>
            <person name="Grijseels S."/>
            <person name="Prigent S."/>
            <person name="Ji B."/>
            <person name="Dainat J."/>
            <person name="Nielsen K.F."/>
            <person name="Frisvad J.C."/>
            <person name="Workman M."/>
            <person name="Nielsen J."/>
        </authorList>
    </citation>
    <scope>NUCLEOTIDE SEQUENCE [LARGE SCALE GENOMIC DNA]</scope>
    <source>
        <strain evidence="3">IBT 29486</strain>
    </source>
</reference>
<dbReference type="EMBL" id="MDYP01000017">
    <property type="protein sequence ID" value="OQE06604.1"/>
    <property type="molecule type" value="Genomic_DNA"/>
</dbReference>
<feature type="signal peptide" evidence="1">
    <location>
        <begin position="1"/>
        <end position="17"/>
    </location>
</feature>
<dbReference type="AlphaFoldDB" id="A0A1V6RYP4"/>
<evidence type="ECO:0000313" key="2">
    <source>
        <dbReference type="EMBL" id="OQE06604.1"/>
    </source>
</evidence>
<proteinExistence type="predicted"/>
<sequence>MKFVLPALAIFASLAVAENCQTGLNYCSFTLMGKGNYHQEILTALDEAGVDPATVNYDYFLYHCDGGSNGAIHMKERCPKGCKDGGDNKSDECY</sequence>
<protein>
    <submittedName>
        <fullName evidence="2">Uncharacterized protein</fullName>
    </submittedName>
</protein>
<feature type="chain" id="PRO_5012302945" evidence="1">
    <location>
        <begin position="18"/>
        <end position="94"/>
    </location>
</feature>